<feature type="compositionally biased region" description="Basic residues" evidence="2">
    <location>
        <begin position="326"/>
        <end position="339"/>
    </location>
</feature>
<sequence>MDESPDVTCQSCNIPAGAEKESVQCCVCLLWEHFLCAGVDAEVKNPGVQYTCAPCVRKQRESALALDKRLLRPSTMLARATYAGSQRKSSAHGSVVSNRSVLEEQLKLVEEEQALRERELEEQRELQRQEIAEAERQLQEKRQRAEKERRLVEEENRLRERKLQEERELTKQQQQFRRDSLEKRQAIVRQLSQGSSRCGSETSSTDKVKRWLDFQCLFRLPSSSHCLFLRHIQRHFRNICQGIFQLLSRSHSPRRNRFLTNSSNLPPNLCRRCRTLRRSHSPRRNRFLANSSSLRPNRCHRCRTPRRSHSPRRNRFLANSSSLRPNHCHRCRTPRRSHSRAATDPGQQQPPNRCRRRQT</sequence>
<evidence type="ECO:0000256" key="2">
    <source>
        <dbReference type="SAM" id="MobiDB-lite"/>
    </source>
</evidence>
<feature type="region of interest" description="Disordered" evidence="2">
    <location>
        <begin position="298"/>
        <end position="359"/>
    </location>
</feature>
<evidence type="ECO:0000313" key="4">
    <source>
        <dbReference type="Proteomes" id="UP001562425"/>
    </source>
</evidence>
<evidence type="ECO:0000313" key="3">
    <source>
        <dbReference type="EMBL" id="KAL1402999.1"/>
    </source>
</evidence>
<accession>A0ABD1DTE5</accession>
<name>A0ABD1DTE5_CULPP</name>
<feature type="compositionally biased region" description="Basic residues" evidence="2">
    <location>
        <begin position="298"/>
        <end position="315"/>
    </location>
</feature>
<dbReference type="InterPro" id="IPR011011">
    <property type="entry name" value="Znf_FYVE_PHD"/>
</dbReference>
<dbReference type="InterPro" id="IPR013083">
    <property type="entry name" value="Znf_RING/FYVE/PHD"/>
</dbReference>
<dbReference type="Gene3D" id="3.30.40.10">
    <property type="entry name" value="Zinc/RING finger domain, C3HC4 (zinc finger)"/>
    <property type="match status" value="1"/>
</dbReference>
<dbReference type="CDD" id="cd15517">
    <property type="entry name" value="PHD_TCF19_like"/>
    <property type="match status" value="1"/>
</dbReference>
<gene>
    <name evidence="3" type="ORF">pipiens_019561</name>
</gene>
<dbReference type="EMBL" id="JBEHCU010002224">
    <property type="protein sequence ID" value="KAL1402999.1"/>
    <property type="molecule type" value="Genomic_DNA"/>
</dbReference>
<feature type="coiled-coil region" evidence="1">
    <location>
        <begin position="102"/>
        <end position="175"/>
    </location>
</feature>
<reference evidence="3 4" key="1">
    <citation type="submission" date="2024-05" db="EMBL/GenBank/DDBJ databases">
        <title>Culex pipiens pipiens assembly and annotation.</title>
        <authorList>
            <person name="Alout H."/>
            <person name="Durand T."/>
        </authorList>
    </citation>
    <scope>NUCLEOTIDE SEQUENCE [LARGE SCALE GENOMIC DNA]</scope>
    <source>
        <strain evidence="3">HA-2024</strain>
        <tissue evidence="3">Whole body</tissue>
    </source>
</reference>
<dbReference type="SUPFAM" id="SSF57903">
    <property type="entry name" value="FYVE/PHD zinc finger"/>
    <property type="match status" value="1"/>
</dbReference>
<dbReference type="Proteomes" id="UP001562425">
    <property type="component" value="Unassembled WGS sequence"/>
</dbReference>
<protein>
    <recommendedName>
        <fullName evidence="5">Zinc finger PHD-type domain-containing protein</fullName>
    </recommendedName>
</protein>
<evidence type="ECO:0000256" key="1">
    <source>
        <dbReference type="SAM" id="Coils"/>
    </source>
</evidence>
<keyword evidence="4" id="KW-1185">Reference proteome</keyword>
<proteinExistence type="predicted"/>
<organism evidence="3 4">
    <name type="scientific">Culex pipiens pipiens</name>
    <name type="common">Northern house mosquito</name>
    <dbReference type="NCBI Taxonomy" id="38569"/>
    <lineage>
        <taxon>Eukaryota</taxon>
        <taxon>Metazoa</taxon>
        <taxon>Ecdysozoa</taxon>
        <taxon>Arthropoda</taxon>
        <taxon>Hexapoda</taxon>
        <taxon>Insecta</taxon>
        <taxon>Pterygota</taxon>
        <taxon>Neoptera</taxon>
        <taxon>Endopterygota</taxon>
        <taxon>Diptera</taxon>
        <taxon>Nematocera</taxon>
        <taxon>Culicoidea</taxon>
        <taxon>Culicidae</taxon>
        <taxon>Culicinae</taxon>
        <taxon>Culicini</taxon>
        <taxon>Culex</taxon>
        <taxon>Culex</taxon>
    </lineage>
</organism>
<evidence type="ECO:0008006" key="5">
    <source>
        <dbReference type="Google" id="ProtNLM"/>
    </source>
</evidence>
<dbReference type="AlphaFoldDB" id="A0ABD1DTE5"/>
<comment type="caution">
    <text evidence="3">The sequence shown here is derived from an EMBL/GenBank/DDBJ whole genome shotgun (WGS) entry which is preliminary data.</text>
</comment>
<keyword evidence="1" id="KW-0175">Coiled coil</keyword>